<feature type="compositionally biased region" description="Low complexity" evidence="2">
    <location>
        <begin position="192"/>
        <end position="235"/>
    </location>
</feature>
<dbReference type="PANTHER" id="PTHR11022:SF41">
    <property type="entry name" value="PEPTIDOGLYCAN-RECOGNITION PROTEIN LC-RELATED"/>
    <property type="match status" value="1"/>
</dbReference>
<organism evidence="5">
    <name type="scientific">Streptantibioticus silvisoli</name>
    <dbReference type="NCBI Taxonomy" id="2705255"/>
    <lineage>
        <taxon>Bacteria</taxon>
        <taxon>Bacillati</taxon>
        <taxon>Actinomycetota</taxon>
        <taxon>Actinomycetes</taxon>
        <taxon>Kitasatosporales</taxon>
        <taxon>Streptomycetaceae</taxon>
        <taxon>Streptantibioticus</taxon>
    </lineage>
</organism>
<dbReference type="PANTHER" id="PTHR11022">
    <property type="entry name" value="PEPTIDOGLYCAN RECOGNITION PROTEIN"/>
    <property type="match status" value="1"/>
</dbReference>
<name>A0AA90HA54_9ACTN</name>
<dbReference type="AlphaFoldDB" id="A0AA90HA54"/>
<feature type="compositionally biased region" description="Low complexity" evidence="2">
    <location>
        <begin position="167"/>
        <end position="180"/>
    </location>
</feature>
<keyword evidence="5" id="KW-0378">Hydrolase</keyword>
<dbReference type="EC" id="3.5.1.28" evidence="5"/>
<reference evidence="5" key="1">
    <citation type="submission" date="2023-05" db="EMBL/GenBank/DDBJ databases">
        <title>Streptantibioticus silvisoli sp. nov., acidotolerant actinomycetes 1 from pine litter.</title>
        <authorList>
            <person name="Swiecimska M."/>
            <person name="Golinska P."/>
            <person name="Sangal V."/>
            <person name="Wachnowicz B."/>
            <person name="Goodfellow M."/>
        </authorList>
    </citation>
    <scope>NUCLEOTIDE SEQUENCE</scope>
    <source>
        <strain evidence="5">SL13</strain>
    </source>
</reference>
<feature type="compositionally biased region" description="Low complexity" evidence="2">
    <location>
        <begin position="149"/>
        <end position="159"/>
    </location>
</feature>
<gene>
    <name evidence="5" type="ORF">POF50_027285</name>
</gene>
<dbReference type="RefSeq" id="WP_271315017.1">
    <property type="nucleotide sequence ID" value="NZ_JABXJJ020000039.1"/>
</dbReference>
<comment type="caution">
    <text evidence="5">The sequence shown here is derived from an EMBL/GenBank/DDBJ whole genome shotgun (WGS) entry which is preliminary data.</text>
</comment>
<feature type="region of interest" description="Disordered" evidence="2">
    <location>
        <begin position="1"/>
        <end position="32"/>
    </location>
</feature>
<evidence type="ECO:0000313" key="5">
    <source>
        <dbReference type="EMBL" id="MDI5973007.1"/>
    </source>
</evidence>
<dbReference type="Gene3D" id="3.40.80.10">
    <property type="entry name" value="Peptidoglycan recognition protein-like"/>
    <property type="match status" value="1"/>
</dbReference>
<accession>A0AA90HA54</accession>
<dbReference type="SMART" id="SM00644">
    <property type="entry name" value="Ami_2"/>
    <property type="match status" value="1"/>
</dbReference>
<evidence type="ECO:0000259" key="4">
    <source>
        <dbReference type="SMART" id="SM00701"/>
    </source>
</evidence>
<protein>
    <submittedName>
        <fullName evidence="5">N-acetylmuramoyl-L-alanine amidase</fullName>
        <ecNumber evidence="5">3.5.1.28</ecNumber>
    </submittedName>
</protein>
<evidence type="ECO:0000256" key="2">
    <source>
        <dbReference type="SAM" id="MobiDB-lite"/>
    </source>
</evidence>
<dbReference type="GO" id="GO:0008745">
    <property type="term" value="F:N-acetylmuramoyl-L-alanine amidase activity"/>
    <property type="evidence" value="ECO:0007669"/>
    <property type="project" value="UniProtKB-EC"/>
</dbReference>
<evidence type="ECO:0000259" key="3">
    <source>
        <dbReference type="SMART" id="SM00644"/>
    </source>
</evidence>
<feature type="compositionally biased region" description="Basic and acidic residues" evidence="2">
    <location>
        <begin position="248"/>
        <end position="261"/>
    </location>
</feature>
<dbReference type="CDD" id="cd06583">
    <property type="entry name" value="PGRP"/>
    <property type="match status" value="1"/>
</dbReference>
<dbReference type="InterPro" id="IPR015510">
    <property type="entry name" value="PGRP"/>
</dbReference>
<comment type="similarity">
    <text evidence="1">Belongs to the N-acetylmuramoyl-L-alanine amidase 2 family.</text>
</comment>
<dbReference type="GO" id="GO:0009253">
    <property type="term" value="P:peptidoglycan catabolic process"/>
    <property type="evidence" value="ECO:0007669"/>
    <property type="project" value="InterPro"/>
</dbReference>
<dbReference type="SUPFAM" id="SSF55846">
    <property type="entry name" value="N-acetylmuramoyl-L-alanine amidase-like"/>
    <property type="match status" value="1"/>
</dbReference>
<dbReference type="InterPro" id="IPR002502">
    <property type="entry name" value="Amidase_domain"/>
</dbReference>
<dbReference type="InterPro" id="IPR006619">
    <property type="entry name" value="PGRP_domain_met/bac"/>
</dbReference>
<dbReference type="SMART" id="SM00701">
    <property type="entry name" value="PGRP"/>
    <property type="match status" value="1"/>
</dbReference>
<dbReference type="EMBL" id="JABXJJ020000039">
    <property type="protein sequence ID" value="MDI5973007.1"/>
    <property type="molecule type" value="Genomic_DNA"/>
</dbReference>
<dbReference type="InterPro" id="IPR036505">
    <property type="entry name" value="Amidase/PGRP_sf"/>
</dbReference>
<dbReference type="GO" id="GO:0008270">
    <property type="term" value="F:zinc ion binding"/>
    <property type="evidence" value="ECO:0007669"/>
    <property type="project" value="InterPro"/>
</dbReference>
<feature type="domain" description="N-acetylmuramoyl-L-alanine amidase" evidence="3">
    <location>
        <begin position="308"/>
        <end position="469"/>
    </location>
</feature>
<feature type="region of interest" description="Disordered" evidence="2">
    <location>
        <begin position="135"/>
        <end position="297"/>
    </location>
</feature>
<evidence type="ECO:0000256" key="1">
    <source>
        <dbReference type="ARBA" id="ARBA00007553"/>
    </source>
</evidence>
<dbReference type="Pfam" id="PF01510">
    <property type="entry name" value="Amidase_2"/>
    <property type="match status" value="1"/>
</dbReference>
<proteinExistence type="inferred from homology"/>
<feature type="domain" description="Peptidoglycan recognition protein family" evidence="4">
    <location>
        <begin position="294"/>
        <end position="442"/>
    </location>
</feature>
<sequence length="489" mass="49146">MSDGQGAARFIPLTPLPAGDAPRARGAVAPEGLTSRVVKPFSMLGVTWDDGGTALRGAVQVRTRSLATGGWSGWRDLEAGDDRPDAGSAEAAGGAVRGGTAPLWVGDADGVQVRVTPDGAVDRVAGTRAPALPHGLRVDLVDPGTAPTGSAADPGPASDAARRSADGSDPARAAGDSAGASRDDPLSGGGDDPVSASAGDSASDPGGDAMSDPAGDSAGDPAPDSADASGDSAGDSAGGSGDSPAGSGDDRRAGHAARYDDPDGSDGWDGGDQGDLPDDDDPYTDPAPHTAPRPAIVSRAGWKADESLRETAFAYTGTTKAVFVHHTATSNDYACADAPAIVRGIYRYHVRAEGWRDIGYNFLIDKCGRIYEGRAGGVTRAVLGAHTLGFNTDTTGVAVIGTFTKAKPSAAAVRALERLAAWKLGLTGVNAAGRTTLTSAGSNKYAPGVRVSLNTISGHRDGFTTACPGTKLYAQLPAVRRAAAALQGR</sequence>